<feature type="transmembrane region" description="Helical" evidence="1">
    <location>
        <begin position="87"/>
        <end position="106"/>
    </location>
</feature>
<dbReference type="Proteomes" id="UP000093000">
    <property type="component" value="Unassembled WGS sequence"/>
</dbReference>
<dbReference type="InParanoid" id="A0A1C7N1N2"/>
<reference evidence="2 3" key="1">
    <citation type="submission" date="2016-03" db="EMBL/GenBank/DDBJ databases">
        <title>Choanephora cucurbitarum.</title>
        <authorList>
            <person name="Min B."/>
            <person name="Park H."/>
            <person name="Park J.-H."/>
            <person name="Shin H.-D."/>
            <person name="Choi I.-G."/>
        </authorList>
    </citation>
    <scope>NUCLEOTIDE SEQUENCE [LARGE SCALE GENOMIC DNA]</scope>
    <source>
        <strain evidence="2 3">KUS-F28377</strain>
    </source>
</reference>
<dbReference type="STRING" id="101091.A0A1C7N1N2"/>
<sequence>MAICGWIIAFSGACILKVLHGAWWVIVYQFCIVSGHLLIFLTGSTREYRIVMVAVLASSIPMLTIQVDYVVQLTKTSIPSVPGNAYVSGYIILIIVHYAWLFVLGSEETTWLGRLRESGDCFGKGQIEPGNIVEKTVEYESPAQLVDTRFAERGQPLNACK</sequence>
<dbReference type="AlphaFoldDB" id="A0A1C7N1N2"/>
<protein>
    <submittedName>
        <fullName evidence="2">High osmolarity signaling protein sho1</fullName>
    </submittedName>
</protein>
<keyword evidence="1" id="KW-1133">Transmembrane helix</keyword>
<keyword evidence="1" id="KW-0812">Transmembrane</keyword>
<dbReference type="OrthoDB" id="5983572at2759"/>
<comment type="caution">
    <text evidence="2">The sequence shown here is derived from an EMBL/GenBank/DDBJ whole genome shotgun (WGS) entry which is preliminary data.</text>
</comment>
<accession>A0A1C7N1N2</accession>
<evidence type="ECO:0000313" key="2">
    <source>
        <dbReference type="EMBL" id="OBZ82967.1"/>
    </source>
</evidence>
<feature type="transmembrane region" description="Helical" evidence="1">
    <location>
        <begin position="48"/>
        <end position="67"/>
    </location>
</feature>
<gene>
    <name evidence="2" type="primary">sho1_0</name>
    <name evidence="2" type="ORF">A0J61_08982</name>
</gene>
<keyword evidence="3" id="KW-1185">Reference proteome</keyword>
<evidence type="ECO:0000313" key="3">
    <source>
        <dbReference type="Proteomes" id="UP000093000"/>
    </source>
</evidence>
<dbReference type="EMBL" id="LUGH01000748">
    <property type="protein sequence ID" value="OBZ82967.1"/>
    <property type="molecule type" value="Genomic_DNA"/>
</dbReference>
<keyword evidence="1" id="KW-0472">Membrane</keyword>
<evidence type="ECO:0000256" key="1">
    <source>
        <dbReference type="SAM" id="Phobius"/>
    </source>
</evidence>
<proteinExistence type="predicted"/>
<name>A0A1C7N1N2_9FUNG</name>
<organism evidence="2 3">
    <name type="scientific">Choanephora cucurbitarum</name>
    <dbReference type="NCBI Taxonomy" id="101091"/>
    <lineage>
        <taxon>Eukaryota</taxon>
        <taxon>Fungi</taxon>
        <taxon>Fungi incertae sedis</taxon>
        <taxon>Mucoromycota</taxon>
        <taxon>Mucoromycotina</taxon>
        <taxon>Mucoromycetes</taxon>
        <taxon>Mucorales</taxon>
        <taxon>Mucorineae</taxon>
        <taxon>Choanephoraceae</taxon>
        <taxon>Choanephoroideae</taxon>
        <taxon>Choanephora</taxon>
    </lineage>
</organism>